<comment type="caution">
    <text evidence="2">The sequence shown here is derived from an EMBL/GenBank/DDBJ whole genome shotgun (WGS) entry which is preliminary data.</text>
</comment>
<name>A0A2T4TY09_9BACT</name>
<dbReference type="Pfam" id="PF20123">
    <property type="entry name" value="DUF6513"/>
    <property type="match status" value="1"/>
</dbReference>
<dbReference type="InterPro" id="IPR045406">
    <property type="entry name" value="DUF6513"/>
</dbReference>
<dbReference type="InterPro" id="IPR011005">
    <property type="entry name" value="Dihydropteroate_synth-like_sf"/>
</dbReference>
<accession>A0A2T4TY09</accession>
<evidence type="ECO:0000313" key="2">
    <source>
        <dbReference type="EMBL" id="PTL35977.1"/>
    </source>
</evidence>
<dbReference type="OrthoDB" id="4029442at2"/>
<dbReference type="GO" id="GO:0042558">
    <property type="term" value="P:pteridine-containing compound metabolic process"/>
    <property type="evidence" value="ECO:0007669"/>
    <property type="project" value="InterPro"/>
</dbReference>
<evidence type="ECO:0000313" key="3">
    <source>
        <dbReference type="Proteomes" id="UP000241436"/>
    </source>
</evidence>
<evidence type="ECO:0000259" key="1">
    <source>
        <dbReference type="PROSITE" id="PS50972"/>
    </source>
</evidence>
<dbReference type="RefSeq" id="WP_107562099.1">
    <property type="nucleotide sequence ID" value="NZ_NVQC01000020.1"/>
</dbReference>
<sequence>MKILFVTGKLAERALKETLAGMQADFEYEVAVLKISVAALMTTPLIIHSLRSPCCDLLMIPGLCRVEPQELEQSLGVKVEKGPKDLRDIPYYFGVEKKREGYGGHDLTILAEINDAPTLPIGEVLSKARYYVACGADVIDVGCIPARPAGNVGEIVSVLRSEGFRVSIDTFNTQEIIAADKAGAEFLLSLNSQNLHLAPDLACTPVIIPDFGKGLDSLAANIEAVERLGCTRYLIDPILAPITFGFAESLARYVEARHRFPQAEILMGVGNVTELTDADSTGINALLTGVMSELQVRYVLTTEVASWARGSVRELDLARRLMYYARRRGVLPKDIDDGLLTIKDRRVDCPSEAELRQMQRMVTDPNFRIFADRAAIYAFNRDLFIKETDIHRIFDQVKAYLGPEPIGHAFYLGRELMKARLAMLLGKKYIQEEDLKWGYLEHGLPSRQ</sequence>
<dbReference type="SUPFAM" id="SSF51717">
    <property type="entry name" value="Dihydropteroate synthetase-like"/>
    <property type="match status" value="1"/>
</dbReference>
<dbReference type="AlphaFoldDB" id="A0A2T4TY09"/>
<gene>
    <name evidence="2" type="ORF">CLG94_06685</name>
</gene>
<dbReference type="InterPro" id="IPR000489">
    <property type="entry name" value="Pterin-binding_dom"/>
</dbReference>
<keyword evidence="3" id="KW-1185">Reference proteome</keyword>
<dbReference type="Proteomes" id="UP000241436">
    <property type="component" value="Unassembled WGS sequence"/>
</dbReference>
<protein>
    <submittedName>
        <fullName evidence="2">PTS mannitol transporter subunit IIABC</fullName>
    </submittedName>
</protein>
<proteinExistence type="predicted"/>
<dbReference type="EMBL" id="NVQC01000020">
    <property type="protein sequence ID" value="PTL35977.1"/>
    <property type="molecule type" value="Genomic_DNA"/>
</dbReference>
<feature type="domain" description="Pterin-binding" evidence="1">
    <location>
        <begin position="90"/>
        <end position="323"/>
    </location>
</feature>
<dbReference type="PROSITE" id="PS50972">
    <property type="entry name" value="PTERIN_BINDING"/>
    <property type="match status" value="1"/>
</dbReference>
<reference evidence="3" key="2">
    <citation type="journal article" date="2018" name="Environ. Microbiol.">
        <title>Bloom of a denitrifying methanotroph, 'Candidatus Methylomirabilis limnetica', in a deep stratified lake.</title>
        <authorList>
            <person name="Graf J.S."/>
            <person name="Mayr M.J."/>
            <person name="Marchant H.K."/>
            <person name="Tienken D."/>
            <person name="Hach P.F."/>
            <person name="Brand A."/>
            <person name="Schubert C.J."/>
            <person name="Kuypers M.M."/>
            <person name="Milucka J."/>
        </authorList>
    </citation>
    <scope>NUCLEOTIDE SEQUENCE [LARGE SCALE GENOMIC DNA]</scope>
    <source>
        <strain evidence="3">Zug</strain>
    </source>
</reference>
<reference evidence="2 3" key="1">
    <citation type="submission" date="2017-09" db="EMBL/GenBank/DDBJ databases">
        <title>Bloom of a denitrifying methanotroph, Candidatus Methylomirabilis limnetica, in a deep stratified lake.</title>
        <authorList>
            <person name="Graf J.S."/>
            <person name="Marchant H.K."/>
            <person name="Tienken D."/>
            <person name="Hach P.F."/>
            <person name="Brand A."/>
            <person name="Schubert C.J."/>
            <person name="Kuypers M.M."/>
            <person name="Milucka J."/>
        </authorList>
    </citation>
    <scope>NUCLEOTIDE SEQUENCE [LARGE SCALE GENOMIC DNA]</scope>
    <source>
        <strain evidence="2 3">Zug</strain>
    </source>
</reference>
<organism evidence="2 3">
    <name type="scientific">Candidatus Methylomirabilis limnetica</name>
    <dbReference type="NCBI Taxonomy" id="2033718"/>
    <lineage>
        <taxon>Bacteria</taxon>
        <taxon>Candidatus Methylomirabilota</taxon>
        <taxon>Candidatus Methylomirabilia</taxon>
        <taxon>Candidatus Methylomirabilales</taxon>
        <taxon>Candidatus Methylomirabilaceae</taxon>
        <taxon>Candidatus Methylomirabilis</taxon>
    </lineage>
</organism>